<comment type="catalytic activity">
    <reaction evidence="7">
        <text>DNA(n) + a 2'-deoxyribonucleoside 5'-triphosphate = DNA(n+1) + diphosphate</text>
        <dbReference type="Rhea" id="RHEA:22508"/>
        <dbReference type="Rhea" id="RHEA-COMP:17339"/>
        <dbReference type="Rhea" id="RHEA-COMP:17340"/>
        <dbReference type="ChEBI" id="CHEBI:33019"/>
        <dbReference type="ChEBI" id="CHEBI:61560"/>
        <dbReference type="ChEBI" id="CHEBI:173112"/>
        <dbReference type="EC" id="2.7.7.7"/>
    </reaction>
</comment>
<dbReference type="InterPro" id="IPR027417">
    <property type="entry name" value="P-loop_NTPase"/>
</dbReference>
<reference evidence="9" key="1">
    <citation type="submission" date="2022-05" db="EMBL/GenBank/DDBJ databases">
        <title>Impact of host demography and evolutionary history on endosymbiont molecular evolution: a test in carpenter ants (Genus Camponotus) and their Blochmannia endosymbionts.</title>
        <authorList>
            <person name="Manthey J.D."/>
            <person name="Giron J.C."/>
            <person name="Hruska J.P."/>
        </authorList>
    </citation>
    <scope>NUCLEOTIDE SEQUENCE</scope>
    <source>
        <strain evidence="9">C-039</strain>
    </source>
</reference>
<name>A0A9Q8TWB4_9ENTR</name>
<dbReference type="InterPro" id="IPR015199">
    <property type="entry name" value="DNA_pol_III_delta_C"/>
</dbReference>
<evidence type="ECO:0000256" key="5">
    <source>
        <dbReference type="ARBA" id="ARBA00022705"/>
    </source>
</evidence>
<evidence type="ECO:0000259" key="8">
    <source>
        <dbReference type="Pfam" id="PF09115"/>
    </source>
</evidence>
<proteinExistence type="predicted"/>
<dbReference type="EC" id="2.7.7.7" evidence="1"/>
<dbReference type="InterPro" id="IPR008921">
    <property type="entry name" value="DNA_pol3_clamp-load_cplx_C"/>
</dbReference>
<evidence type="ECO:0000256" key="2">
    <source>
        <dbReference type="ARBA" id="ARBA00014363"/>
    </source>
</evidence>
<dbReference type="SUPFAM" id="SSF52540">
    <property type="entry name" value="P-loop containing nucleoside triphosphate hydrolases"/>
    <property type="match status" value="1"/>
</dbReference>
<dbReference type="Gene3D" id="3.40.50.300">
    <property type="entry name" value="P-loop containing nucleotide triphosphate hydrolases"/>
    <property type="match status" value="1"/>
</dbReference>
<dbReference type="RefSeq" id="WP_250248810.1">
    <property type="nucleotide sequence ID" value="NZ_CP097753.1"/>
</dbReference>
<keyword evidence="6" id="KW-0239">DNA-directed DNA polymerase</keyword>
<gene>
    <name evidence="9" type="ORF">M9393_01195</name>
</gene>
<dbReference type="Gene3D" id="1.20.272.10">
    <property type="match status" value="1"/>
</dbReference>
<dbReference type="GO" id="GO:0003887">
    <property type="term" value="F:DNA-directed DNA polymerase activity"/>
    <property type="evidence" value="ECO:0007669"/>
    <property type="project" value="UniProtKB-KW"/>
</dbReference>
<evidence type="ECO:0000256" key="7">
    <source>
        <dbReference type="ARBA" id="ARBA00049244"/>
    </source>
</evidence>
<dbReference type="InterPro" id="IPR050238">
    <property type="entry name" value="DNA_Rep/Repair_Clamp_Loader"/>
</dbReference>
<dbReference type="AlphaFoldDB" id="A0A9Q8TWB4"/>
<evidence type="ECO:0000256" key="1">
    <source>
        <dbReference type="ARBA" id="ARBA00012417"/>
    </source>
</evidence>
<organism evidence="9 10">
    <name type="scientific">Candidatus Blochmannia vicinus</name>
    <name type="common">nom. nud.</name>
    <dbReference type="NCBI Taxonomy" id="251540"/>
    <lineage>
        <taxon>Bacteria</taxon>
        <taxon>Pseudomonadati</taxon>
        <taxon>Pseudomonadota</taxon>
        <taxon>Gammaproteobacteria</taxon>
        <taxon>Enterobacterales</taxon>
        <taxon>Enterobacteriaceae</taxon>
        <taxon>ant endosymbionts</taxon>
        <taxon>Candidatus Blochmanniella</taxon>
    </lineage>
</organism>
<dbReference type="Proteomes" id="UP001056209">
    <property type="component" value="Chromosome"/>
</dbReference>
<keyword evidence="5" id="KW-0235">DNA replication</keyword>
<dbReference type="PANTHER" id="PTHR11669:SF8">
    <property type="entry name" value="DNA POLYMERASE III SUBUNIT DELTA"/>
    <property type="match status" value="1"/>
</dbReference>
<dbReference type="PANTHER" id="PTHR11669">
    <property type="entry name" value="REPLICATION FACTOR C / DNA POLYMERASE III GAMMA-TAU SUBUNIT"/>
    <property type="match status" value="1"/>
</dbReference>
<evidence type="ECO:0000256" key="3">
    <source>
        <dbReference type="ARBA" id="ARBA00022679"/>
    </source>
</evidence>
<feature type="domain" description="DNA polymerase III delta subunit C-terminal" evidence="8">
    <location>
        <begin position="211"/>
        <end position="324"/>
    </location>
</feature>
<evidence type="ECO:0000313" key="10">
    <source>
        <dbReference type="Proteomes" id="UP001056209"/>
    </source>
</evidence>
<dbReference type="Pfam" id="PF13177">
    <property type="entry name" value="DNA_pol3_delta2"/>
    <property type="match status" value="1"/>
</dbReference>
<dbReference type="GO" id="GO:0009360">
    <property type="term" value="C:DNA polymerase III complex"/>
    <property type="evidence" value="ECO:0007669"/>
    <property type="project" value="InterPro"/>
</dbReference>
<accession>A0A9Q8TWB4</accession>
<dbReference type="GO" id="GO:0003677">
    <property type="term" value="F:DNA binding"/>
    <property type="evidence" value="ECO:0007669"/>
    <property type="project" value="InterPro"/>
</dbReference>
<keyword evidence="4" id="KW-0548">Nucleotidyltransferase</keyword>
<sequence length="337" mass="39897">MRWYPWLDIIYSKILNSYRKNRGHHALLLNAKWDNGEDTLIYAIVRWLSCSHPLETRHCDICHNCKLMNAGHHPDYYPINPENNTQTIGVDIVRACIHSIYHHACQSKVKIIHIKYVEYLTDQSINALLKTLDEPPINTYFFFKTRDYIKIPLTFLSRCMKWSIIPPKESLGLQWLMRKREGVNDILSAQCALRLCNGAPIEAEAMFKLGMWKQRLELCKSIHNTIINKDFLKLVPFLNTCRKNTYLYWFITVLVDALKWKQGINKRFIINLDQIELITIIADYWSVSSLSLQLQQWLLLLCCFQKFTNIDRELLLTYRLLNWKQDVIESCFHAWSI</sequence>
<protein>
    <recommendedName>
        <fullName evidence="2">DNA polymerase III subunit delta'</fullName>
        <ecNumber evidence="1">2.7.7.7</ecNumber>
    </recommendedName>
</protein>
<dbReference type="Pfam" id="PF09115">
    <property type="entry name" value="DNApol3-delta_C"/>
    <property type="match status" value="1"/>
</dbReference>
<evidence type="ECO:0000256" key="4">
    <source>
        <dbReference type="ARBA" id="ARBA00022695"/>
    </source>
</evidence>
<dbReference type="SUPFAM" id="SSF48019">
    <property type="entry name" value="post-AAA+ oligomerization domain-like"/>
    <property type="match status" value="1"/>
</dbReference>
<evidence type="ECO:0000313" key="9">
    <source>
        <dbReference type="EMBL" id="URJ28359.1"/>
    </source>
</evidence>
<dbReference type="GO" id="GO:0006261">
    <property type="term" value="P:DNA-templated DNA replication"/>
    <property type="evidence" value="ECO:0007669"/>
    <property type="project" value="TreeGrafter"/>
</dbReference>
<evidence type="ECO:0000256" key="6">
    <source>
        <dbReference type="ARBA" id="ARBA00022932"/>
    </source>
</evidence>
<dbReference type="EMBL" id="CP097753">
    <property type="protein sequence ID" value="URJ28359.1"/>
    <property type="molecule type" value="Genomic_DNA"/>
</dbReference>
<keyword evidence="3" id="KW-0808">Transferase</keyword>